<dbReference type="VEuPathDB" id="FungiDB:AMAG_03272"/>
<dbReference type="AlphaFoldDB" id="A0A0L0S550"/>
<sequence length="125" mass="14987">MMQRDQDVEAYARDKKLYKLAKAKADYLRLKREVDQDTFREYGPTPEMEHLPDTIPIPRQLFMQEYRQQELDKWWSNPIAIGDKPPKCTELDKQARKVWSAMSDADRQRYVERVHDLVEQAFKAI</sequence>
<gene>
    <name evidence="1" type="ORF">AMAG_03272</name>
</gene>
<dbReference type="InterPro" id="IPR036910">
    <property type="entry name" value="HMG_box_dom_sf"/>
</dbReference>
<reference evidence="1 2" key="1">
    <citation type="submission" date="2009-11" db="EMBL/GenBank/DDBJ databases">
        <title>Annotation of Allomyces macrogynus ATCC 38327.</title>
        <authorList>
            <consortium name="The Broad Institute Genome Sequencing Platform"/>
            <person name="Russ C."/>
            <person name="Cuomo C."/>
            <person name="Burger G."/>
            <person name="Gray M.W."/>
            <person name="Holland P.W.H."/>
            <person name="King N."/>
            <person name="Lang F.B.F."/>
            <person name="Roger A.J."/>
            <person name="Ruiz-Trillo I."/>
            <person name="Young S.K."/>
            <person name="Zeng Q."/>
            <person name="Gargeya S."/>
            <person name="Fitzgerald M."/>
            <person name="Haas B."/>
            <person name="Abouelleil A."/>
            <person name="Alvarado L."/>
            <person name="Arachchi H.M."/>
            <person name="Berlin A."/>
            <person name="Chapman S.B."/>
            <person name="Gearin G."/>
            <person name="Goldberg J."/>
            <person name="Griggs A."/>
            <person name="Gujja S."/>
            <person name="Hansen M."/>
            <person name="Heiman D."/>
            <person name="Howarth C."/>
            <person name="Larimer J."/>
            <person name="Lui A."/>
            <person name="MacDonald P.J.P."/>
            <person name="McCowen C."/>
            <person name="Montmayeur A."/>
            <person name="Murphy C."/>
            <person name="Neiman D."/>
            <person name="Pearson M."/>
            <person name="Priest M."/>
            <person name="Roberts A."/>
            <person name="Saif S."/>
            <person name="Shea T."/>
            <person name="Sisk P."/>
            <person name="Stolte C."/>
            <person name="Sykes S."/>
            <person name="Wortman J."/>
            <person name="Nusbaum C."/>
            <person name="Birren B."/>
        </authorList>
    </citation>
    <scope>NUCLEOTIDE SEQUENCE [LARGE SCALE GENOMIC DNA]</scope>
    <source>
        <strain evidence="1 2">ATCC 38327</strain>
    </source>
</reference>
<organism evidence="1 2">
    <name type="scientific">Allomyces macrogynus (strain ATCC 38327)</name>
    <name type="common">Allomyces javanicus var. macrogynus</name>
    <dbReference type="NCBI Taxonomy" id="578462"/>
    <lineage>
        <taxon>Eukaryota</taxon>
        <taxon>Fungi</taxon>
        <taxon>Fungi incertae sedis</taxon>
        <taxon>Blastocladiomycota</taxon>
        <taxon>Blastocladiomycetes</taxon>
        <taxon>Blastocladiales</taxon>
        <taxon>Blastocladiaceae</taxon>
        <taxon>Allomyces</taxon>
    </lineage>
</organism>
<name>A0A0L0S550_ALLM3</name>
<keyword evidence="2" id="KW-1185">Reference proteome</keyword>
<evidence type="ECO:0000313" key="2">
    <source>
        <dbReference type="Proteomes" id="UP000054350"/>
    </source>
</evidence>
<protein>
    <submittedName>
        <fullName evidence="1">Uncharacterized protein</fullName>
    </submittedName>
</protein>
<dbReference type="SUPFAM" id="SSF47095">
    <property type="entry name" value="HMG-box"/>
    <property type="match status" value="1"/>
</dbReference>
<accession>A0A0L0S550</accession>
<dbReference type="EMBL" id="GG745331">
    <property type="protein sequence ID" value="KNE57580.1"/>
    <property type="molecule type" value="Genomic_DNA"/>
</dbReference>
<proteinExistence type="predicted"/>
<dbReference type="Gene3D" id="1.10.30.10">
    <property type="entry name" value="High mobility group box domain"/>
    <property type="match status" value="1"/>
</dbReference>
<reference evidence="2" key="2">
    <citation type="submission" date="2009-11" db="EMBL/GenBank/DDBJ databases">
        <title>The Genome Sequence of Allomyces macrogynus strain ATCC 38327.</title>
        <authorList>
            <consortium name="The Broad Institute Genome Sequencing Platform"/>
            <person name="Russ C."/>
            <person name="Cuomo C."/>
            <person name="Shea T."/>
            <person name="Young S.K."/>
            <person name="Zeng Q."/>
            <person name="Koehrsen M."/>
            <person name="Haas B."/>
            <person name="Borodovsky M."/>
            <person name="Guigo R."/>
            <person name="Alvarado L."/>
            <person name="Berlin A."/>
            <person name="Borenstein D."/>
            <person name="Chen Z."/>
            <person name="Engels R."/>
            <person name="Freedman E."/>
            <person name="Gellesch M."/>
            <person name="Goldberg J."/>
            <person name="Griggs A."/>
            <person name="Gujja S."/>
            <person name="Heiman D."/>
            <person name="Hepburn T."/>
            <person name="Howarth C."/>
            <person name="Jen D."/>
            <person name="Larson L."/>
            <person name="Lewis B."/>
            <person name="Mehta T."/>
            <person name="Park D."/>
            <person name="Pearson M."/>
            <person name="Roberts A."/>
            <person name="Saif S."/>
            <person name="Shenoy N."/>
            <person name="Sisk P."/>
            <person name="Stolte C."/>
            <person name="Sykes S."/>
            <person name="Walk T."/>
            <person name="White J."/>
            <person name="Yandava C."/>
            <person name="Burger G."/>
            <person name="Gray M.W."/>
            <person name="Holland P.W.H."/>
            <person name="King N."/>
            <person name="Lang F.B.F."/>
            <person name="Roger A.J."/>
            <person name="Ruiz-Trillo I."/>
            <person name="Lander E."/>
            <person name="Nusbaum C."/>
        </authorList>
    </citation>
    <scope>NUCLEOTIDE SEQUENCE [LARGE SCALE GENOMIC DNA]</scope>
    <source>
        <strain evidence="2">ATCC 38327</strain>
    </source>
</reference>
<dbReference type="Proteomes" id="UP000054350">
    <property type="component" value="Unassembled WGS sequence"/>
</dbReference>
<evidence type="ECO:0000313" key="1">
    <source>
        <dbReference type="EMBL" id="KNE57580.1"/>
    </source>
</evidence>